<dbReference type="Proteomes" id="UP000003959">
    <property type="component" value="Unassembled WGS sequence"/>
</dbReference>
<accession>F4Y3J4</accession>
<reference evidence="2" key="1">
    <citation type="journal article" date="2011" name="Proc. Natl. Acad. Sci. U.S.A.">
        <title>Genomic insights into the physiology and ecology of the marine filamentous cyanobacterium Lyngbya majuscula.</title>
        <authorList>
            <person name="Jones A.C."/>
            <person name="Monroe E.A."/>
            <person name="Podell S."/>
            <person name="Hess W.R."/>
            <person name="Klages S."/>
            <person name="Esquenazi E."/>
            <person name="Niessen S."/>
            <person name="Hoover H."/>
            <person name="Rothmann M."/>
            <person name="Lasken R.S."/>
            <person name="Yates J.R.III."/>
            <person name="Reinhardt R."/>
            <person name="Kube M."/>
            <person name="Burkart M.D."/>
            <person name="Allen E.E."/>
            <person name="Dorrestein P.C."/>
            <person name="Gerwick W.H."/>
            <person name="Gerwick L."/>
        </authorList>
    </citation>
    <scope>NUCLEOTIDE SEQUENCE [LARGE SCALE GENOMIC DNA]</scope>
    <source>
        <strain evidence="2">3L</strain>
    </source>
</reference>
<sequence length="48" mass="5249">MGLIERSVQLPVKLAIQLPVKAIQGMSTLDVGLNNYDCASNSEQIHRP</sequence>
<name>F4Y3J4_9CYAN</name>
<organism evidence="1 2">
    <name type="scientific">Moorena producens 3L</name>
    <dbReference type="NCBI Taxonomy" id="489825"/>
    <lineage>
        <taxon>Bacteria</taxon>
        <taxon>Bacillati</taxon>
        <taxon>Cyanobacteriota</taxon>
        <taxon>Cyanophyceae</taxon>
        <taxon>Coleofasciculales</taxon>
        <taxon>Coleofasciculaceae</taxon>
        <taxon>Moorena</taxon>
    </lineage>
</organism>
<evidence type="ECO:0000313" key="1">
    <source>
        <dbReference type="EMBL" id="EGJ28670.1"/>
    </source>
</evidence>
<gene>
    <name evidence="1" type="ORF">LYNGBM3L_72540</name>
</gene>
<dbReference type="HOGENOM" id="CLU_3154968_0_0_3"/>
<protein>
    <submittedName>
        <fullName evidence="1">Uncharacterized protein</fullName>
    </submittedName>
</protein>
<dbReference type="EMBL" id="GL890973">
    <property type="protein sequence ID" value="EGJ28670.1"/>
    <property type="molecule type" value="Genomic_DNA"/>
</dbReference>
<proteinExistence type="predicted"/>
<keyword evidence="2" id="KW-1185">Reference proteome</keyword>
<dbReference type="AlphaFoldDB" id="F4Y3J4"/>
<evidence type="ECO:0000313" key="2">
    <source>
        <dbReference type="Proteomes" id="UP000003959"/>
    </source>
</evidence>